<evidence type="ECO:0000259" key="2">
    <source>
        <dbReference type="Pfam" id="PF01979"/>
    </source>
</evidence>
<dbReference type="SUPFAM" id="SSF51338">
    <property type="entry name" value="Composite domain of metallo-dependent hydrolases"/>
    <property type="match status" value="1"/>
</dbReference>
<comment type="caution">
    <text evidence="3">The sequence shown here is derived from an EMBL/GenBank/DDBJ whole genome shotgun (WGS) entry which is preliminary data.</text>
</comment>
<dbReference type="EC" id="3.5.4.28" evidence="3"/>
<sequence>MGKRRTSLNLFVLTLALVIGAVFLAGLGREDVGEGYDGHGKTVIRNASMVLTMDEKLGTLENADVLIDGDKIVAVGAGLQAGSAKVIDGRGKIVMPGFVDLHTHLWQSLIRGCATDKELNGWLGGCVLPLYGSPVNGADAYAGARLSTLDSLSTGVTTVTDWSHAFNADFARGNLQALVDSKQRFVFSYAGGKDPAINPEIRRVKKDVIDPNPLAHLQIGTHPTTGNYENTLASEKLAEELGVSLNVHLHESKADPATGQIDALRRAGALRPGLLTNHTIQMTDAELDELAAHDVRVAHNPLSNMRLASGVARVPDMKARNMKVGLGLDGGTNDTSDMFNNMRVAVGLQRAQSTDPARYPTPADVLRMATLGGAEVLGLDKEIGSLTPGKKADLQVIETQALNFAPRVDWSSQLVFNTQPANVQWVFVNGVALKKEGKVVGDTSRVLAEAQAAADRVKKYLGR</sequence>
<dbReference type="InterPro" id="IPR050287">
    <property type="entry name" value="MTA/SAH_deaminase"/>
</dbReference>
<dbReference type="EC" id="3.5.4.31" evidence="3"/>
<dbReference type="GO" id="GO:0050270">
    <property type="term" value="F:S-adenosylhomocysteine deaminase activity"/>
    <property type="evidence" value="ECO:0007669"/>
    <property type="project" value="UniProtKB-EC"/>
</dbReference>
<gene>
    <name evidence="3" type="ORF">JOF56_001594</name>
</gene>
<dbReference type="InterPro" id="IPR032466">
    <property type="entry name" value="Metal_Hydrolase"/>
</dbReference>
<evidence type="ECO:0000313" key="4">
    <source>
        <dbReference type="Proteomes" id="UP001519332"/>
    </source>
</evidence>
<accession>A0ABS4T9W2</accession>
<keyword evidence="1 3" id="KW-0378">Hydrolase</keyword>
<dbReference type="Gene3D" id="3.20.20.140">
    <property type="entry name" value="Metal-dependent hydrolases"/>
    <property type="match status" value="1"/>
</dbReference>
<name>A0ABS4T9W2_9PSEU</name>
<dbReference type="InterPro" id="IPR011059">
    <property type="entry name" value="Metal-dep_hydrolase_composite"/>
</dbReference>
<dbReference type="Proteomes" id="UP001519332">
    <property type="component" value="Unassembled WGS sequence"/>
</dbReference>
<dbReference type="SUPFAM" id="SSF51556">
    <property type="entry name" value="Metallo-dependent hydrolases"/>
    <property type="match status" value="1"/>
</dbReference>
<dbReference type="Gene3D" id="2.30.40.10">
    <property type="entry name" value="Urease, subunit C, domain 1"/>
    <property type="match status" value="1"/>
</dbReference>
<dbReference type="InterPro" id="IPR006680">
    <property type="entry name" value="Amidohydro-rel"/>
</dbReference>
<keyword evidence="4" id="KW-1185">Reference proteome</keyword>
<protein>
    <submittedName>
        <fullName evidence="3">5-methylthioadenosine/S-adenosylhomocysteine deaminase</fullName>
        <ecNumber evidence="3">3.5.4.28</ecNumber>
        <ecNumber evidence="3">3.5.4.31</ecNumber>
    </submittedName>
</protein>
<reference evidence="3 4" key="1">
    <citation type="submission" date="2021-03" db="EMBL/GenBank/DDBJ databases">
        <title>Sequencing the genomes of 1000 actinobacteria strains.</title>
        <authorList>
            <person name="Klenk H.-P."/>
        </authorList>
    </citation>
    <scope>NUCLEOTIDE SEQUENCE [LARGE SCALE GENOMIC DNA]</scope>
    <source>
        <strain evidence="3 4">DSM 46670</strain>
    </source>
</reference>
<dbReference type="RefSeq" id="WP_209635935.1">
    <property type="nucleotide sequence ID" value="NZ_JAGINW010000001.1"/>
</dbReference>
<evidence type="ECO:0000313" key="3">
    <source>
        <dbReference type="EMBL" id="MBP2321209.1"/>
    </source>
</evidence>
<proteinExistence type="predicted"/>
<organism evidence="3 4">
    <name type="scientific">Kibdelosporangium banguiense</name>
    <dbReference type="NCBI Taxonomy" id="1365924"/>
    <lineage>
        <taxon>Bacteria</taxon>
        <taxon>Bacillati</taxon>
        <taxon>Actinomycetota</taxon>
        <taxon>Actinomycetes</taxon>
        <taxon>Pseudonocardiales</taxon>
        <taxon>Pseudonocardiaceae</taxon>
        <taxon>Kibdelosporangium</taxon>
    </lineage>
</organism>
<dbReference type="PANTHER" id="PTHR43794:SF11">
    <property type="entry name" value="AMIDOHYDROLASE-RELATED DOMAIN-CONTAINING PROTEIN"/>
    <property type="match status" value="1"/>
</dbReference>
<dbReference type="GO" id="GO:0090614">
    <property type="term" value="F:5'-methylthioadenosine deaminase activity"/>
    <property type="evidence" value="ECO:0007669"/>
    <property type="project" value="UniProtKB-EC"/>
</dbReference>
<feature type="domain" description="Amidohydrolase-related" evidence="2">
    <location>
        <begin position="93"/>
        <end position="431"/>
    </location>
</feature>
<dbReference type="EMBL" id="JAGINW010000001">
    <property type="protein sequence ID" value="MBP2321209.1"/>
    <property type="molecule type" value="Genomic_DNA"/>
</dbReference>
<evidence type="ECO:0000256" key="1">
    <source>
        <dbReference type="ARBA" id="ARBA00022801"/>
    </source>
</evidence>
<dbReference type="Pfam" id="PF01979">
    <property type="entry name" value="Amidohydro_1"/>
    <property type="match status" value="1"/>
</dbReference>
<dbReference type="PANTHER" id="PTHR43794">
    <property type="entry name" value="AMINOHYDROLASE SSNA-RELATED"/>
    <property type="match status" value="1"/>
</dbReference>